<organism evidence="2 3">
    <name type="scientific">Taylorella equigenitalis (strain MCE9)</name>
    <dbReference type="NCBI Taxonomy" id="937774"/>
    <lineage>
        <taxon>Bacteria</taxon>
        <taxon>Pseudomonadati</taxon>
        <taxon>Pseudomonadota</taxon>
        <taxon>Betaproteobacteria</taxon>
        <taxon>Burkholderiales</taxon>
        <taxon>Alcaligenaceae</taxon>
        <taxon>Taylorella</taxon>
    </lineage>
</organism>
<reference evidence="2 3" key="1">
    <citation type="journal article" date="2011" name="J. Bacteriol.">
        <title>Genome sequence of Taylorella equigenitalis MCE9, the causative agent of contagious equine metritis.</title>
        <authorList>
            <person name="Hebert L."/>
            <person name="Moumen B."/>
            <person name="Duquesne F."/>
            <person name="Breuil M.F."/>
            <person name="Laugier C."/>
            <person name="Batto J.M."/>
            <person name="Renault P."/>
            <person name="Petry S."/>
        </authorList>
    </citation>
    <scope>NUCLEOTIDE SEQUENCE [LARGE SCALE GENOMIC DNA]</scope>
    <source>
        <strain evidence="2 3">MCE9</strain>
    </source>
</reference>
<dbReference type="KEGG" id="teq:TEQUI_1067"/>
<sequence length="296" mass="34039">MELSMRKEFNSNQIQWLKQLGVDGLWGQNFNVKVHHEAQPKVQIESKVPNSQVFASQISAGLPVGQIPVKRLGIAPKESQNFNSQSFQDEVESVPEVVSSTEKHAIDSIKSLDELYFWYIKTYRDWGYAEDEHDLIKTVPKDLTNVKLMVFEESPSMEDILVSTQFVGKPGTLLKNMLSQLSLSLDEIYTTSVYKTDMTAPDEESRDLLVIEAFKKEIELVDPQVIWCFDRSVLFKFLNNKKITIDQVRFNLSLNNKYYPIICSLNPRILISNPVQKKDAWRGLNLIAQELQNNHL</sequence>
<dbReference type="SUPFAM" id="SSF52141">
    <property type="entry name" value="Uracil-DNA glycosylase-like"/>
    <property type="match status" value="1"/>
</dbReference>
<accession>A0A654KHT1</accession>
<protein>
    <recommendedName>
        <fullName evidence="1">Uracil-DNA glycosylase-like domain-containing protein</fullName>
    </recommendedName>
</protein>
<feature type="domain" description="Uracil-DNA glycosylase-like" evidence="1">
    <location>
        <begin position="145"/>
        <end position="281"/>
    </location>
</feature>
<proteinExistence type="predicted"/>
<dbReference type="AlphaFoldDB" id="A0A654KHT1"/>
<dbReference type="Proteomes" id="UP000007472">
    <property type="component" value="Chromosome"/>
</dbReference>
<evidence type="ECO:0000259" key="1">
    <source>
        <dbReference type="Pfam" id="PF03167"/>
    </source>
</evidence>
<evidence type="ECO:0000313" key="2">
    <source>
        <dbReference type="EMBL" id="ADU91991.1"/>
    </source>
</evidence>
<dbReference type="InterPro" id="IPR036895">
    <property type="entry name" value="Uracil-DNA_glycosylase-like_sf"/>
</dbReference>
<dbReference type="EMBL" id="CP002456">
    <property type="protein sequence ID" value="ADU91991.1"/>
    <property type="molecule type" value="Genomic_DNA"/>
</dbReference>
<dbReference type="Gene3D" id="3.40.470.10">
    <property type="entry name" value="Uracil-DNA glycosylase-like domain"/>
    <property type="match status" value="1"/>
</dbReference>
<dbReference type="InterPro" id="IPR005122">
    <property type="entry name" value="Uracil-DNA_glycosylase-like"/>
</dbReference>
<evidence type="ECO:0000313" key="3">
    <source>
        <dbReference type="Proteomes" id="UP000007472"/>
    </source>
</evidence>
<dbReference type="Pfam" id="PF03167">
    <property type="entry name" value="UDG"/>
    <property type="match status" value="1"/>
</dbReference>
<gene>
    <name evidence="2" type="ordered locus">TEQUI_1067</name>
</gene>
<name>A0A654KHT1_TAYEM</name>